<name>A0A1G6MAS4_9BACT</name>
<accession>A0A1G6MAS4</accession>
<evidence type="ECO:0000259" key="1">
    <source>
        <dbReference type="Pfam" id="PF19512"/>
    </source>
</evidence>
<feature type="domain" description="DUF6046" evidence="1">
    <location>
        <begin position="100"/>
        <end position="218"/>
    </location>
</feature>
<dbReference type="Pfam" id="PF19512">
    <property type="entry name" value="DUF6046"/>
    <property type="match status" value="1"/>
</dbReference>
<dbReference type="STRING" id="1640674.SAMN05216323_103520"/>
<dbReference type="AlphaFoldDB" id="A0A1G6MAS4"/>
<reference evidence="2 3" key="1">
    <citation type="submission" date="2016-09" db="EMBL/GenBank/DDBJ databases">
        <authorList>
            <person name="Capua I."/>
            <person name="De Benedictis P."/>
            <person name="Joannis T."/>
            <person name="Lombin L.H."/>
            <person name="Cattoli G."/>
        </authorList>
    </citation>
    <scope>NUCLEOTIDE SEQUENCE [LARGE SCALE GENOMIC DNA]</scope>
    <source>
        <strain evidence="2 3">A7P-90m</strain>
    </source>
</reference>
<evidence type="ECO:0000313" key="2">
    <source>
        <dbReference type="EMBL" id="SDC52613.1"/>
    </source>
</evidence>
<sequence length="222" mass="24450">MGQVNLNSIIARYQHSFGYVAANVAMIAANRLWGKLYPIPLISRPTIAGSGDEETQLFSAGDASFADMLFTNNKSGNTYGFGSYSLNASNIFYGQDGCCLAPPPMVTFSRSKNVVRTAIDRSETEVIEHFGLKPWSIKLQGILIDLSDHQYPQQLVSKLNQMFSEWGTYQAEGQLFLDLGITDVFFDADFEISFVEGFADTVKFTVSAISTQPVNFTAVGYV</sequence>
<dbReference type="InterPro" id="IPR046109">
    <property type="entry name" value="DUF6046"/>
</dbReference>
<organism evidence="2 3">
    <name type="scientific">Williamwhitmania taraxaci</name>
    <dbReference type="NCBI Taxonomy" id="1640674"/>
    <lineage>
        <taxon>Bacteria</taxon>
        <taxon>Pseudomonadati</taxon>
        <taxon>Bacteroidota</taxon>
        <taxon>Bacteroidia</taxon>
        <taxon>Bacteroidales</taxon>
        <taxon>Williamwhitmaniaceae</taxon>
        <taxon>Williamwhitmania</taxon>
    </lineage>
</organism>
<protein>
    <recommendedName>
        <fullName evidence="1">DUF6046 domain-containing protein</fullName>
    </recommendedName>
</protein>
<evidence type="ECO:0000313" key="3">
    <source>
        <dbReference type="Proteomes" id="UP000199452"/>
    </source>
</evidence>
<keyword evidence="3" id="KW-1185">Reference proteome</keyword>
<dbReference type="RefSeq" id="WP_092438589.1">
    <property type="nucleotide sequence ID" value="NZ_FMYP01000035.1"/>
</dbReference>
<dbReference type="OrthoDB" id="1342461at2"/>
<dbReference type="EMBL" id="FMYP01000035">
    <property type="protein sequence ID" value="SDC52613.1"/>
    <property type="molecule type" value="Genomic_DNA"/>
</dbReference>
<dbReference type="Proteomes" id="UP000199452">
    <property type="component" value="Unassembled WGS sequence"/>
</dbReference>
<gene>
    <name evidence="2" type="ORF">SAMN05216323_103520</name>
</gene>
<proteinExistence type="predicted"/>